<dbReference type="EMBL" id="JAJFAZ020000006">
    <property type="protein sequence ID" value="KAI5322133.1"/>
    <property type="molecule type" value="Genomic_DNA"/>
</dbReference>
<reference evidence="1 2" key="1">
    <citation type="journal article" date="2022" name="G3 (Bethesda)">
        <title>Whole-genome sequence and methylome profiling of the almond [Prunus dulcis (Mill.) D.A. Webb] cultivar 'Nonpareil'.</title>
        <authorList>
            <person name="D'Amico-Willman K.M."/>
            <person name="Ouma W.Z."/>
            <person name="Meulia T."/>
            <person name="Sideli G.M."/>
            <person name="Gradziel T.M."/>
            <person name="Fresnedo-Ramirez J."/>
        </authorList>
    </citation>
    <scope>NUCLEOTIDE SEQUENCE [LARGE SCALE GENOMIC DNA]</scope>
    <source>
        <strain evidence="1">Clone GOH B32 T37-40</strain>
    </source>
</reference>
<comment type="caution">
    <text evidence="1">The sequence shown here is derived from an EMBL/GenBank/DDBJ whole genome shotgun (WGS) entry which is preliminary data.</text>
</comment>
<name>A0AAD4YVD5_PRUDU</name>
<proteinExistence type="predicted"/>
<gene>
    <name evidence="1" type="ORF">L3X38_031205</name>
</gene>
<sequence length="94" mass="10656">MVFWELTGFGVTGTPKLSELEARAIPGWVTHWEVAYRTLAIADLLLSYISCSIGVFIDEKRHLGEFHAILAIGYFFTEKTFIKLFVQGLFLGKE</sequence>
<dbReference type="Proteomes" id="UP001054821">
    <property type="component" value="Chromosome 6"/>
</dbReference>
<evidence type="ECO:0000313" key="1">
    <source>
        <dbReference type="EMBL" id="KAI5322133.1"/>
    </source>
</evidence>
<organism evidence="1 2">
    <name type="scientific">Prunus dulcis</name>
    <name type="common">Almond</name>
    <name type="synonym">Amygdalus dulcis</name>
    <dbReference type="NCBI Taxonomy" id="3755"/>
    <lineage>
        <taxon>Eukaryota</taxon>
        <taxon>Viridiplantae</taxon>
        <taxon>Streptophyta</taxon>
        <taxon>Embryophyta</taxon>
        <taxon>Tracheophyta</taxon>
        <taxon>Spermatophyta</taxon>
        <taxon>Magnoliopsida</taxon>
        <taxon>eudicotyledons</taxon>
        <taxon>Gunneridae</taxon>
        <taxon>Pentapetalae</taxon>
        <taxon>rosids</taxon>
        <taxon>fabids</taxon>
        <taxon>Rosales</taxon>
        <taxon>Rosaceae</taxon>
        <taxon>Amygdaloideae</taxon>
        <taxon>Amygdaleae</taxon>
        <taxon>Prunus</taxon>
    </lineage>
</organism>
<keyword evidence="2" id="KW-1185">Reference proteome</keyword>
<dbReference type="AlphaFoldDB" id="A0AAD4YVD5"/>
<evidence type="ECO:0000313" key="2">
    <source>
        <dbReference type="Proteomes" id="UP001054821"/>
    </source>
</evidence>
<accession>A0AAD4YVD5</accession>
<protein>
    <submittedName>
        <fullName evidence="1">Uncharacterized protein</fullName>
    </submittedName>
</protein>